<evidence type="ECO:0000313" key="4">
    <source>
        <dbReference type="EMBL" id="EQD58356.1"/>
    </source>
</evidence>
<dbReference type="GO" id="GO:0016020">
    <property type="term" value="C:membrane"/>
    <property type="evidence" value="ECO:0007669"/>
    <property type="project" value="InterPro"/>
</dbReference>
<reference evidence="4" key="2">
    <citation type="journal article" date="2014" name="ISME J.">
        <title>Microbial stratification in low pH oxic and suboxic macroscopic growths along an acid mine drainage.</title>
        <authorList>
            <person name="Mendez-Garcia C."/>
            <person name="Mesa V."/>
            <person name="Sprenger R.R."/>
            <person name="Richter M."/>
            <person name="Diez M.S."/>
            <person name="Solano J."/>
            <person name="Bargiela R."/>
            <person name="Golyshina O.V."/>
            <person name="Manteca A."/>
            <person name="Ramos J.L."/>
            <person name="Gallego J.R."/>
            <person name="Llorente I."/>
            <person name="Martins Dos Santos V.A."/>
            <person name="Jensen O.N."/>
            <person name="Pelaez A.I."/>
            <person name="Sanchez J."/>
            <person name="Ferrer M."/>
        </authorList>
    </citation>
    <scope>NUCLEOTIDE SEQUENCE</scope>
</reference>
<name>T1AC19_9ZZZZ</name>
<reference evidence="4" key="1">
    <citation type="submission" date="2013-08" db="EMBL/GenBank/DDBJ databases">
        <authorList>
            <person name="Mendez C."/>
            <person name="Richter M."/>
            <person name="Ferrer M."/>
            <person name="Sanchez J."/>
        </authorList>
    </citation>
    <scope>NUCLEOTIDE SEQUENCE</scope>
</reference>
<dbReference type="AlphaFoldDB" id="T1AC19"/>
<evidence type="ECO:0000259" key="3">
    <source>
        <dbReference type="Pfam" id="PF02705"/>
    </source>
</evidence>
<evidence type="ECO:0000256" key="1">
    <source>
        <dbReference type="ARBA" id="ARBA00007019"/>
    </source>
</evidence>
<keyword evidence="2" id="KW-0812">Transmembrane</keyword>
<dbReference type="InterPro" id="IPR053951">
    <property type="entry name" value="K_trans_N"/>
</dbReference>
<gene>
    <name evidence="4" type="ORF">B1A_10817</name>
</gene>
<dbReference type="InterPro" id="IPR003855">
    <property type="entry name" value="K+_transporter"/>
</dbReference>
<comment type="caution">
    <text evidence="4">The sequence shown here is derived from an EMBL/GenBank/DDBJ whole genome shotgun (WGS) entry which is preliminary data.</text>
</comment>
<feature type="domain" description="K+ potassium transporter integral membrane" evidence="3">
    <location>
        <begin position="2"/>
        <end position="76"/>
    </location>
</feature>
<organism evidence="4">
    <name type="scientific">mine drainage metagenome</name>
    <dbReference type="NCBI Taxonomy" id="410659"/>
    <lineage>
        <taxon>unclassified sequences</taxon>
        <taxon>metagenomes</taxon>
        <taxon>ecological metagenomes</taxon>
    </lineage>
</organism>
<sequence>MMLLTLGLFGAALFYGDGVITPAISVLSAVEGVEVAAPHLAEFVVPITVAIILVLFAAQKHGTARLGAFFGPIMVV</sequence>
<dbReference type="PANTHER" id="PTHR30540:SF79">
    <property type="entry name" value="LOW AFFINITY POTASSIUM TRANSPORT SYSTEM PROTEIN KUP"/>
    <property type="match status" value="1"/>
</dbReference>
<dbReference type="PANTHER" id="PTHR30540">
    <property type="entry name" value="OSMOTIC STRESS POTASSIUM TRANSPORTER"/>
    <property type="match status" value="1"/>
</dbReference>
<protein>
    <submittedName>
        <fullName evidence="4">Potassium transporter</fullName>
    </submittedName>
</protein>
<accession>T1AC19</accession>
<feature type="non-terminal residue" evidence="4">
    <location>
        <position position="76"/>
    </location>
</feature>
<keyword evidence="2" id="KW-1133">Transmembrane helix</keyword>
<dbReference type="Pfam" id="PF02705">
    <property type="entry name" value="K_trans"/>
    <property type="match status" value="1"/>
</dbReference>
<feature type="transmembrane region" description="Helical" evidence="2">
    <location>
        <begin position="40"/>
        <end position="58"/>
    </location>
</feature>
<proteinExistence type="inferred from homology"/>
<keyword evidence="2" id="KW-0472">Membrane</keyword>
<evidence type="ECO:0000256" key="2">
    <source>
        <dbReference type="SAM" id="Phobius"/>
    </source>
</evidence>
<comment type="similarity">
    <text evidence="1">Belongs to the HAK/KUP transporter (TC 2.A.72) family.</text>
</comment>
<dbReference type="EMBL" id="AUZX01007714">
    <property type="protein sequence ID" value="EQD58356.1"/>
    <property type="molecule type" value="Genomic_DNA"/>
</dbReference>
<dbReference type="GO" id="GO:0015079">
    <property type="term" value="F:potassium ion transmembrane transporter activity"/>
    <property type="evidence" value="ECO:0007669"/>
    <property type="project" value="InterPro"/>
</dbReference>